<dbReference type="CDD" id="cd12148">
    <property type="entry name" value="fungal_TF_MHR"/>
    <property type="match status" value="1"/>
</dbReference>
<dbReference type="STRING" id="1182545.A0A072PIA6"/>
<dbReference type="PANTHER" id="PTHR47338:SF5">
    <property type="entry name" value="ZN(II)2CYS6 TRANSCRIPTION FACTOR (EUROFUNG)"/>
    <property type="match status" value="1"/>
</dbReference>
<organism evidence="8 9">
    <name type="scientific">Exophiala aquamarina CBS 119918</name>
    <dbReference type="NCBI Taxonomy" id="1182545"/>
    <lineage>
        <taxon>Eukaryota</taxon>
        <taxon>Fungi</taxon>
        <taxon>Dikarya</taxon>
        <taxon>Ascomycota</taxon>
        <taxon>Pezizomycotina</taxon>
        <taxon>Eurotiomycetes</taxon>
        <taxon>Chaetothyriomycetidae</taxon>
        <taxon>Chaetothyriales</taxon>
        <taxon>Herpotrichiellaceae</taxon>
        <taxon>Exophiala</taxon>
    </lineage>
</organism>
<dbReference type="InterPro" id="IPR050815">
    <property type="entry name" value="TF_fung"/>
</dbReference>
<dbReference type="Pfam" id="PF04082">
    <property type="entry name" value="Fungal_trans"/>
    <property type="match status" value="1"/>
</dbReference>
<dbReference type="GO" id="GO:0003677">
    <property type="term" value="F:DNA binding"/>
    <property type="evidence" value="ECO:0007669"/>
    <property type="project" value="InterPro"/>
</dbReference>
<dbReference type="GO" id="GO:0006351">
    <property type="term" value="P:DNA-templated transcription"/>
    <property type="evidence" value="ECO:0007669"/>
    <property type="project" value="InterPro"/>
</dbReference>
<feature type="domain" description="Xylanolytic transcriptional activator regulatory" evidence="7">
    <location>
        <begin position="96"/>
        <end position="168"/>
    </location>
</feature>
<keyword evidence="9" id="KW-1185">Reference proteome</keyword>
<keyword evidence="5" id="KW-0539">Nucleus</keyword>
<dbReference type="PANTHER" id="PTHR47338">
    <property type="entry name" value="ZN(II)2CYS6 TRANSCRIPTION FACTOR (EUROFUNG)-RELATED"/>
    <property type="match status" value="1"/>
</dbReference>
<dbReference type="GO" id="GO:0005634">
    <property type="term" value="C:nucleus"/>
    <property type="evidence" value="ECO:0007669"/>
    <property type="project" value="UniProtKB-SubCell"/>
</dbReference>
<dbReference type="AlphaFoldDB" id="A0A072PIA6"/>
<dbReference type="OrthoDB" id="4356994at2759"/>
<feature type="chain" id="PRO_5001683493" description="Xylanolytic transcriptional activator regulatory domain-containing protein" evidence="6">
    <location>
        <begin position="24"/>
        <end position="540"/>
    </location>
</feature>
<dbReference type="GO" id="GO:0000981">
    <property type="term" value="F:DNA-binding transcription factor activity, RNA polymerase II-specific"/>
    <property type="evidence" value="ECO:0007669"/>
    <property type="project" value="InterPro"/>
</dbReference>
<evidence type="ECO:0000256" key="6">
    <source>
        <dbReference type="SAM" id="SignalP"/>
    </source>
</evidence>
<keyword evidence="3" id="KW-0805">Transcription regulation</keyword>
<dbReference type="InterPro" id="IPR007219">
    <property type="entry name" value="XnlR_reg_dom"/>
</dbReference>
<dbReference type="GO" id="GO:0008270">
    <property type="term" value="F:zinc ion binding"/>
    <property type="evidence" value="ECO:0007669"/>
    <property type="project" value="InterPro"/>
</dbReference>
<protein>
    <recommendedName>
        <fullName evidence="7">Xylanolytic transcriptional activator regulatory domain-containing protein</fullName>
    </recommendedName>
</protein>
<evidence type="ECO:0000259" key="7">
    <source>
        <dbReference type="SMART" id="SM00906"/>
    </source>
</evidence>
<dbReference type="RefSeq" id="XP_013262409.1">
    <property type="nucleotide sequence ID" value="XM_013406955.1"/>
</dbReference>
<dbReference type="SMART" id="SM00906">
    <property type="entry name" value="Fungal_trans"/>
    <property type="match status" value="1"/>
</dbReference>
<evidence type="ECO:0000256" key="3">
    <source>
        <dbReference type="ARBA" id="ARBA00023015"/>
    </source>
</evidence>
<keyword evidence="6" id="KW-0732">Signal</keyword>
<reference evidence="8 9" key="1">
    <citation type="submission" date="2013-03" db="EMBL/GenBank/DDBJ databases">
        <title>The Genome Sequence of Exophiala aquamarina CBS 119918.</title>
        <authorList>
            <consortium name="The Broad Institute Genomics Platform"/>
            <person name="Cuomo C."/>
            <person name="de Hoog S."/>
            <person name="Gorbushina A."/>
            <person name="Walker B."/>
            <person name="Young S.K."/>
            <person name="Zeng Q."/>
            <person name="Gargeya S."/>
            <person name="Fitzgerald M."/>
            <person name="Haas B."/>
            <person name="Abouelleil A."/>
            <person name="Allen A.W."/>
            <person name="Alvarado L."/>
            <person name="Arachchi H.M."/>
            <person name="Berlin A.M."/>
            <person name="Chapman S.B."/>
            <person name="Gainer-Dewar J."/>
            <person name="Goldberg J."/>
            <person name="Griggs A."/>
            <person name="Gujja S."/>
            <person name="Hansen M."/>
            <person name="Howarth C."/>
            <person name="Imamovic A."/>
            <person name="Ireland A."/>
            <person name="Larimer J."/>
            <person name="McCowan C."/>
            <person name="Murphy C."/>
            <person name="Pearson M."/>
            <person name="Poon T.W."/>
            <person name="Priest M."/>
            <person name="Roberts A."/>
            <person name="Saif S."/>
            <person name="Shea T."/>
            <person name="Sisk P."/>
            <person name="Sykes S."/>
            <person name="Wortman J."/>
            <person name="Nusbaum C."/>
            <person name="Birren B."/>
        </authorList>
    </citation>
    <scope>NUCLEOTIDE SEQUENCE [LARGE SCALE GENOMIC DNA]</scope>
    <source>
        <strain evidence="8 9">CBS 119918</strain>
    </source>
</reference>
<keyword evidence="2" id="KW-0479">Metal-binding</keyword>
<accession>A0A072PIA6</accession>
<evidence type="ECO:0000313" key="9">
    <source>
        <dbReference type="Proteomes" id="UP000027920"/>
    </source>
</evidence>
<name>A0A072PIA6_9EURO</name>
<feature type="signal peptide" evidence="6">
    <location>
        <begin position="1"/>
        <end position="23"/>
    </location>
</feature>
<keyword evidence="4" id="KW-0804">Transcription</keyword>
<comment type="subcellular location">
    <subcellularLocation>
        <location evidence="1">Nucleus</location>
    </subcellularLocation>
</comment>
<evidence type="ECO:0000256" key="1">
    <source>
        <dbReference type="ARBA" id="ARBA00004123"/>
    </source>
</evidence>
<dbReference type="VEuPathDB" id="FungiDB:A1O9_04667"/>
<evidence type="ECO:0000256" key="2">
    <source>
        <dbReference type="ARBA" id="ARBA00022723"/>
    </source>
</evidence>
<dbReference type="GeneID" id="25279596"/>
<sequence length="540" mass="60723">MCIQHSFLAHAIVALASLYVTDEDAIKYGYKSKQELSEWHAGIARQASRQSVDDISSKLIIHAITSYATLTVLVASIQANLILTLHELLSWKSLKAWVLAGIAIRHAQALRLGSEFNDRLSTRQKEIHRRTFWACFLMDRLLSYCCSRPQMIDLDTVRINLPCPESSFAFEEQYDGPSLKSFNPATSEVSRTGIAPFFIAFLSLWGKTGYFMVAHGRTATKEAPSDTHGTFWQLDQKLNDFYNALPPNIRWSNSNFKLYRSTGQAKLFVTFHLLLNHARVLLHQEYLPQLDSPGLEEAEATIHNSAERALDSNNRTISICVSSAEGIADIVSTLSSHGLSKPVELQSAFGANAMIAAAGVQMWIQHTEGSSEEMIDVAKYRIQQVSHEIRSWQSEWPVAVAWGDTLKSLGQLYDTFYTQSCNPASILTEIPDRETAEALSNCGEVSVQATERPSQGVSEGNGVPHPDSVCQRLFDKIRFVMLASLENPDVKKRMLKSYLRTLWQHMWLYEAVQGEYRATSLENLCWDDDWMNAIDMDGNL</sequence>
<comment type="caution">
    <text evidence="8">The sequence shown here is derived from an EMBL/GenBank/DDBJ whole genome shotgun (WGS) entry which is preliminary data.</text>
</comment>
<evidence type="ECO:0000256" key="5">
    <source>
        <dbReference type="ARBA" id="ARBA00023242"/>
    </source>
</evidence>
<dbReference type="EMBL" id="AMGV01000003">
    <property type="protein sequence ID" value="KEF59819.1"/>
    <property type="molecule type" value="Genomic_DNA"/>
</dbReference>
<evidence type="ECO:0000256" key="4">
    <source>
        <dbReference type="ARBA" id="ARBA00023163"/>
    </source>
</evidence>
<proteinExistence type="predicted"/>
<gene>
    <name evidence="8" type="ORF">A1O9_04667</name>
</gene>
<dbReference type="Proteomes" id="UP000027920">
    <property type="component" value="Unassembled WGS sequence"/>
</dbReference>
<evidence type="ECO:0000313" key="8">
    <source>
        <dbReference type="EMBL" id="KEF59819.1"/>
    </source>
</evidence>
<dbReference type="HOGENOM" id="CLU_029208_0_0_1"/>